<dbReference type="EMBL" id="WKKH01000007">
    <property type="protein sequence ID" value="MRX75736.1"/>
    <property type="molecule type" value="Genomic_DNA"/>
</dbReference>
<feature type="transmembrane region" description="Helical" evidence="1">
    <location>
        <begin position="61"/>
        <end position="81"/>
    </location>
</feature>
<keyword evidence="5" id="KW-1185">Reference proteome</keyword>
<accession>A0A7K0FYD9</accession>
<sequence>MKKDKSKPTEPIENKLTAYFDAAQQDSFQLDDKINFERDKVYANVLNVIGQKRKTNRYISIFKVAASILLFSTACLVIYMLRVEPATPNHQVAMVEKSVGRGKIVSLTLVDGTVVYLNAESKLTYPETFKGNTREVTLSGEAFFKVAHNKNKPFIIHTNKLTTQVLGTSFNISAYTNKMISVTVVTGKVSVYLKKKRKTKQQTKTLLPHHQILFDAGNDRISNPQWVDVNELVAWHERKILYKSRRLADVVDEIARSYDVTIKIPNHLKNCRITAELDNPSLEKLLKVLSQLVEGTYEFKNGAYLLSGKSC</sequence>
<keyword evidence="1" id="KW-0472">Membrane</keyword>
<organism evidence="4 5">
    <name type="scientific">Pedobacter petrophilus</name>
    <dbReference type="NCBI Taxonomy" id="1908241"/>
    <lineage>
        <taxon>Bacteria</taxon>
        <taxon>Pseudomonadati</taxon>
        <taxon>Bacteroidota</taxon>
        <taxon>Sphingobacteriia</taxon>
        <taxon>Sphingobacteriales</taxon>
        <taxon>Sphingobacteriaceae</taxon>
        <taxon>Pedobacter</taxon>
    </lineage>
</organism>
<gene>
    <name evidence="4" type="ORF">GJU39_06510</name>
</gene>
<protein>
    <submittedName>
        <fullName evidence="4">DUF4974 domain-containing protein</fullName>
    </submittedName>
</protein>
<dbReference type="InterPro" id="IPR012373">
    <property type="entry name" value="Ferrdict_sens_TM"/>
</dbReference>
<proteinExistence type="predicted"/>
<reference evidence="4 5" key="1">
    <citation type="submission" date="2019-11" db="EMBL/GenBank/DDBJ databases">
        <title>Pedobacter petrophilus genome.</title>
        <authorList>
            <person name="Feldbauer M.J."/>
            <person name="Newman J.D."/>
        </authorList>
    </citation>
    <scope>NUCLEOTIDE SEQUENCE [LARGE SCALE GENOMIC DNA]</scope>
    <source>
        <strain evidence="4 5">LMG 29686</strain>
    </source>
</reference>
<dbReference type="Gene3D" id="3.55.50.30">
    <property type="match status" value="1"/>
</dbReference>
<dbReference type="AlphaFoldDB" id="A0A7K0FYD9"/>
<dbReference type="Pfam" id="PF04773">
    <property type="entry name" value="FecR"/>
    <property type="match status" value="1"/>
</dbReference>
<dbReference type="PANTHER" id="PTHR30273:SF2">
    <property type="entry name" value="PROTEIN FECR"/>
    <property type="match status" value="1"/>
</dbReference>
<dbReference type="InterPro" id="IPR006860">
    <property type="entry name" value="FecR"/>
</dbReference>
<dbReference type="PANTHER" id="PTHR30273">
    <property type="entry name" value="PERIPLASMIC SIGNAL SENSOR AND SIGMA FACTOR ACTIVATOR FECR-RELATED"/>
    <property type="match status" value="1"/>
</dbReference>
<comment type="caution">
    <text evidence="4">The sequence shown here is derived from an EMBL/GenBank/DDBJ whole genome shotgun (WGS) entry which is preliminary data.</text>
</comment>
<evidence type="ECO:0000313" key="5">
    <source>
        <dbReference type="Proteomes" id="UP000487757"/>
    </source>
</evidence>
<dbReference type="Proteomes" id="UP000487757">
    <property type="component" value="Unassembled WGS sequence"/>
</dbReference>
<dbReference type="InterPro" id="IPR032508">
    <property type="entry name" value="FecR_C"/>
</dbReference>
<keyword evidence="1" id="KW-0812">Transmembrane</keyword>
<dbReference type="OrthoDB" id="1119382at2"/>
<evidence type="ECO:0000259" key="3">
    <source>
        <dbReference type="Pfam" id="PF16344"/>
    </source>
</evidence>
<evidence type="ECO:0000313" key="4">
    <source>
        <dbReference type="EMBL" id="MRX75736.1"/>
    </source>
</evidence>
<feature type="domain" description="FecR protein" evidence="2">
    <location>
        <begin position="99"/>
        <end position="189"/>
    </location>
</feature>
<name>A0A7K0FYD9_9SPHI</name>
<dbReference type="Pfam" id="PF16344">
    <property type="entry name" value="FecR_C"/>
    <property type="match status" value="1"/>
</dbReference>
<feature type="domain" description="Protein FecR C-terminal" evidence="3">
    <location>
        <begin position="240"/>
        <end position="302"/>
    </location>
</feature>
<dbReference type="Gene3D" id="2.60.120.1440">
    <property type="match status" value="1"/>
</dbReference>
<evidence type="ECO:0000256" key="1">
    <source>
        <dbReference type="SAM" id="Phobius"/>
    </source>
</evidence>
<dbReference type="GO" id="GO:0016989">
    <property type="term" value="F:sigma factor antagonist activity"/>
    <property type="evidence" value="ECO:0007669"/>
    <property type="project" value="TreeGrafter"/>
</dbReference>
<keyword evidence="1" id="KW-1133">Transmembrane helix</keyword>
<dbReference type="RefSeq" id="WP_154279890.1">
    <property type="nucleotide sequence ID" value="NZ_JBHUJQ010000001.1"/>
</dbReference>
<evidence type="ECO:0000259" key="2">
    <source>
        <dbReference type="Pfam" id="PF04773"/>
    </source>
</evidence>